<evidence type="ECO:0000313" key="5">
    <source>
        <dbReference type="Proteomes" id="UP000325684"/>
    </source>
</evidence>
<proteinExistence type="predicted"/>
<sequence>MTEFREVATGLRFPEGPVALPDGSCLVVEMEGQSLTHVARDGTVTPVAHLGGGPNGAALGPDGHCYVCNNGGVRFHKDEHGIRPAGQDPSYRSGRIERVDLRTGLVEVLYDRTEAGPIRSPNDLVFDRFGGFWFTDSGKTRERDADRGSVYYAKADGSACTEVIFPMLVPNGIALSPDQTRLIVAETHTARLWSFEIAGPGAIVRKPWPSPHGGELIVGLPGYQWFDSLALDRAGNICVATLITGGITVVSPDGSKVKHIPLPDAYTTNLCFGGDDLKTAFVTLAISGRLVAIDWPRSGLPLNYGSHVTYR</sequence>
<dbReference type="InterPro" id="IPR013658">
    <property type="entry name" value="SGL"/>
</dbReference>
<dbReference type="InterPro" id="IPR005511">
    <property type="entry name" value="SMP-30"/>
</dbReference>
<dbReference type="Proteomes" id="UP000325684">
    <property type="component" value="Unassembled WGS sequence"/>
</dbReference>
<evidence type="ECO:0000256" key="1">
    <source>
        <dbReference type="PIRSR" id="PIRSR605511-1"/>
    </source>
</evidence>
<feature type="binding site" evidence="2">
    <location>
        <position position="122"/>
    </location>
    <ligand>
        <name>substrate</name>
    </ligand>
</feature>
<dbReference type="SUPFAM" id="SSF63829">
    <property type="entry name" value="Calcium-dependent phosphotriesterase"/>
    <property type="match status" value="1"/>
</dbReference>
<keyword evidence="5" id="KW-1185">Reference proteome</keyword>
<evidence type="ECO:0000313" key="4">
    <source>
        <dbReference type="EMBL" id="KAB0267494.1"/>
    </source>
</evidence>
<dbReference type="OrthoDB" id="30052at2"/>
<dbReference type="PRINTS" id="PR01790">
    <property type="entry name" value="SMP30FAMILY"/>
</dbReference>
<dbReference type="PANTHER" id="PTHR47572:SF5">
    <property type="entry name" value="BLR2277 PROTEIN"/>
    <property type="match status" value="1"/>
</dbReference>
<feature type="binding site" evidence="2">
    <location>
        <position position="227"/>
    </location>
    <ligand>
        <name>a divalent metal cation</name>
        <dbReference type="ChEBI" id="CHEBI:60240"/>
    </ligand>
</feature>
<feature type="binding site" evidence="2">
    <location>
        <position position="171"/>
    </location>
    <ligand>
        <name>a divalent metal cation</name>
        <dbReference type="ChEBI" id="CHEBI:60240"/>
    </ligand>
</feature>
<dbReference type="InterPro" id="IPR051262">
    <property type="entry name" value="SMP-30/CGR1_Lactonase"/>
</dbReference>
<protein>
    <submittedName>
        <fullName evidence="4">SMP-30/gluconolactonase/LRE family protein</fullName>
    </submittedName>
</protein>
<feature type="domain" description="SMP-30/Gluconolactonase/LRE-like region" evidence="3">
    <location>
        <begin position="13"/>
        <end position="285"/>
    </location>
</feature>
<evidence type="ECO:0000256" key="2">
    <source>
        <dbReference type="PIRSR" id="PIRSR605511-2"/>
    </source>
</evidence>
<reference evidence="4 5" key="1">
    <citation type="journal article" date="2019" name="Microorganisms">
        <title>Genome Insights into the Novel Species Microvirga brassicacearum, a Rapeseed Endophyte with Biotechnological Potential.</title>
        <authorList>
            <person name="Jimenez-Gomez A."/>
            <person name="Saati-Santamaria Z."/>
            <person name="Igual J.M."/>
            <person name="Rivas R."/>
            <person name="Mateos P.F."/>
            <person name="Garcia-Fraile P."/>
        </authorList>
    </citation>
    <scope>NUCLEOTIDE SEQUENCE [LARGE SCALE GENOMIC DNA]</scope>
    <source>
        <strain evidence="4 5">CDVBN77</strain>
    </source>
</reference>
<dbReference type="InterPro" id="IPR011042">
    <property type="entry name" value="6-blade_b-propeller_TolB-like"/>
</dbReference>
<dbReference type="RefSeq" id="WP_150943603.1">
    <property type="nucleotide sequence ID" value="NZ_VCMV01000013.1"/>
</dbReference>
<comment type="caution">
    <text evidence="4">The sequence shown here is derived from an EMBL/GenBank/DDBJ whole genome shotgun (WGS) entry which is preliminary data.</text>
</comment>
<evidence type="ECO:0000259" key="3">
    <source>
        <dbReference type="Pfam" id="PF08450"/>
    </source>
</evidence>
<dbReference type="PANTHER" id="PTHR47572">
    <property type="entry name" value="LIPOPROTEIN-RELATED"/>
    <property type="match status" value="1"/>
</dbReference>
<keyword evidence="2" id="KW-0862">Zinc</keyword>
<keyword evidence="2" id="KW-0479">Metal-binding</keyword>
<comment type="cofactor">
    <cofactor evidence="2">
        <name>Zn(2+)</name>
        <dbReference type="ChEBI" id="CHEBI:29105"/>
    </cofactor>
    <text evidence="2">Binds 1 divalent metal cation per subunit.</text>
</comment>
<dbReference type="EMBL" id="VCMV01000013">
    <property type="protein sequence ID" value="KAB0267494.1"/>
    <property type="molecule type" value="Genomic_DNA"/>
</dbReference>
<organism evidence="4 5">
    <name type="scientific">Microvirga brassicacearum</name>
    <dbReference type="NCBI Taxonomy" id="2580413"/>
    <lineage>
        <taxon>Bacteria</taxon>
        <taxon>Pseudomonadati</taxon>
        <taxon>Pseudomonadota</taxon>
        <taxon>Alphaproteobacteria</taxon>
        <taxon>Hyphomicrobiales</taxon>
        <taxon>Methylobacteriaceae</taxon>
        <taxon>Microvirga</taxon>
    </lineage>
</organism>
<dbReference type="GO" id="GO:0046872">
    <property type="term" value="F:metal ion binding"/>
    <property type="evidence" value="ECO:0007669"/>
    <property type="project" value="UniProtKB-KW"/>
</dbReference>
<feature type="active site" description="Proton donor/acceptor" evidence="1">
    <location>
        <position position="227"/>
    </location>
</feature>
<dbReference type="Pfam" id="PF08450">
    <property type="entry name" value="SGL"/>
    <property type="match status" value="1"/>
</dbReference>
<dbReference type="AlphaFoldDB" id="A0A5N3PCS1"/>
<gene>
    <name evidence="4" type="ORF">FEZ63_09330</name>
</gene>
<dbReference type="Gene3D" id="2.120.10.30">
    <property type="entry name" value="TolB, C-terminal domain"/>
    <property type="match status" value="1"/>
</dbReference>
<name>A0A5N3PCS1_9HYPH</name>
<accession>A0A5N3PCS1</accession>